<dbReference type="EMBL" id="JAZDUA010000374">
    <property type="protein sequence ID" value="KAK7793539.1"/>
    <property type="molecule type" value="Genomic_DNA"/>
</dbReference>
<organism evidence="6 7">
    <name type="scientific">Gryllus longicercus</name>
    <dbReference type="NCBI Taxonomy" id="2509291"/>
    <lineage>
        <taxon>Eukaryota</taxon>
        <taxon>Metazoa</taxon>
        <taxon>Ecdysozoa</taxon>
        <taxon>Arthropoda</taxon>
        <taxon>Hexapoda</taxon>
        <taxon>Insecta</taxon>
        <taxon>Pterygota</taxon>
        <taxon>Neoptera</taxon>
        <taxon>Polyneoptera</taxon>
        <taxon>Orthoptera</taxon>
        <taxon>Ensifera</taxon>
        <taxon>Gryllidea</taxon>
        <taxon>Grylloidea</taxon>
        <taxon>Gryllidae</taxon>
        <taxon>Gryllinae</taxon>
        <taxon>Gryllus</taxon>
    </lineage>
</organism>
<dbReference type="InterPro" id="IPR034751">
    <property type="entry name" value="Yippee"/>
</dbReference>
<dbReference type="Proteomes" id="UP001378592">
    <property type="component" value="Unassembled WGS sequence"/>
</dbReference>
<dbReference type="AlphaFoldDB" id="A0AAN9Z3D8"/>
<dbReference type="InterPro" id="IPR004910">
    <property type="entry name" value="Yippee/Mis18/Cereblon"/>
</dbReference>
<name>A0AAN9Z3D8_9ORTH</name>
<evidence type="ECO:0000256" key="2">
    <source>
        <dbReference type="ARBA" id="ARBA00022723"/>
    </source>
</evidence>
<accession>A0AAN9Z3D8</accession>
<dbReference type="PROSITE" id="PS51792">
    <property type="entry name" value="YIPPEE"/>
    <property type="match status" value="1"/>
</dbReference>
<evidence type="ECO:0000313" key="6">
    <source>
        <dbReference type="EMBL" id="KAK7793539.1"/>
    </source>
</evidence>
<dbReference type="InterPro" id="IPR039058">
    <property type="entry name" value="Yippee_fam"/>
</dbReference>
<protein>
    <recommendedName>
        <fullName evidence="4">Protein yippee-like</fullName>
    </recommendedName>
</protein>
<evidence type="ECO:0000256" key="3">
    <source>
        <dbReference type="ARBA" id="ARBA00022833"/>
    </source>
</evidence>
<comment type="similarity">
    <text evidence="1 4">Belongs to the yippee family.</text>
</comment>
<sequence length="116" mass="13151">MGRVFLRYLGGNTVYSCASCEATLTNKDSLISTRFTGATGRAYMFKQVVNVTLGEVEQRIMMTGKHFVRDVYCIDCATKLGWFYEFTPNADQQYKEGKYILEKSFIVELRGLNASS</sequence>
<dbReference type="GO" id="GO:0046872">
    <property type="term" value="F:metal ion binding"/>
    <property type="evidence" value="ECO:0007669"/>
    <property type="project" value="UniProtKB-KW"/>
</dbReference>
<evidence type="ECO:0000259" key="5">
    <source>
        <dbReference type="PROSITE" id="PS51792"/>
    </source>
</evidence>
<comment type="caution">
    <text evidence="6">The sequence shown here is derived from an EMBL/GenBank/DDBJ whole genome shotgun (WGS) entry which is preliminary data.</text>
</comment>
<proteinExistence type="inferred from homology"/>
<evidence type="ECO:0000256" key="1">
    <source>
        <dbReference type="ARBA" id="ARBA00005613"/>
    </source>
</evidence>
<feature type="domain" description="Yippee" evidence="5">
    <location>
        <begin position="13"/>
        <end position="110"/>
    </location>
</feature>
<evidence type="ECO:0000256" key="4">
    <source>
        <dbReference type="RuleBase" id="RU110713"/>
    </source>
</evidence>
<reference evidence="6 7" key="1">
    <citation type="submission" date="2024-03" db="EMBL/GenBank/DDBJ databases">
        <title>The genome assembly and annotation of the cricket Gryllus longicercus Weissman &amp; Gray.</title>
        <authorList>
            <person name="Szrajer S."/>
            <person name="Gray D."/>
            <person name="Ylla G."/>
        </authorList>
    </citation>
    <scope>NUCLEOTIDE SEQUENCE [LARGE SCALE GENOMIC DNA]</scope>
    <source>
        <strain evidence="6">DAG 2021-001</strain>
        <tissue evidence="6">Whole body minus gut</tissue>
    </source>
</reference>
<keyword evidence="3" id="KW-0862">Zinc</keyword>
<keyword evidence="2" id="KW-0479">Metal-binding</keyword>
<dbReference type="Pfam" id="PF03226">
    <property type="entry name" value="Yippee-Mis18"/>
    <property type="match status" value="1"/>
</dbReference>
<keyword evidence="7" id="KW-1185">Reference proteome</keyword>
<evidence type="ECO:0000313" key="7">
    <source>
        <dbReference type="Proteomes" id="UP001378592"/>
    </source>
</evidence>
<dbReference type="PANTHER" id="PTHR13848">
    <property type="entry name" value="PROTEIN YIPPEE-LIKE CG15309-RELATED"/>
    <property type="match status" value="1"/>
</dbReference>
<gene>
    <name evidence="6" type="ORF">R5R35_002524</name>
</gene>